<keyword evidence="8" id="KW-0539">Nucleus</keyword>
<sequence>MAAMPSGPSSGSRTDQTLKLTLAHPLSVFSSHRLVDLLGHKSLSLLGPSRIQEFHLLFIENPAISLDLSPGLNPASLLPISGTEGWIEAYPTTRETADTVATILLQHIIPRFGLPVSIQSDNGPAFVSQVVQQVSEALQITWKLHIPYHPQSSGLTRCPYGASMSTGHGKLKHQITSIAQVAPQNRRRLDLLTADKGGTCLFLQEECYYINETGLVEDNESVTFEDVAINFTQEEWALLDTSQKTLFRNVMLENVTHLVSVGYQISKSDVISQLEQGKELWSEATGCLQSQSPDGESLLRQEMIFTQSVYRKHISATMPMQVSHTQGDPVGWTDLSDEFTPRSSPQHSPIPLRRKSNVSKQHGKSLSQGSFLDGQDHIHTRAKSFECPLCGKAFSTCFRLSQHKMIHTEEKPYKCRVCGKVFNQSPHVKRHEKTHTGEKPYKCCLCKKTFSQISYLRKHEKIHPREKPYECHLCGKTFSQRSGLRTHNKIHTGEKPHACLLCGKAFTQTSELTRHKRTHTGEKPYECQRCGNAFSQHANLRRHERTHTGERPYECQWCGKCFSRGSSLRRHEGSQHWRESQEGPQ</sequence>
<dbReference type="SMART" id="SM00349">
    <property type="entry name" value="KRAB"/>
    <property type="match status" value="1"/>
</dbReference>
<dbReference type="AlphaFoldDB" id="A0A7F8KDS9"/>
<dbReference type="InterPro" id="IPR013087">
    <property type="entry name" value="Znf_C2H2_type"/>
</dbReference>
<feature type="region of interest" description="Disordered" evidence="10">
    <location>
        <begin position="320"/>
        <end position="372"/>
    </location>
</feature>
<feature type="domain" description="C2H2-type" evidence="11">
    <location>
        <begin position="525"/>
        <end position="552"/>
    </location>
</feature>
<dbReference type="InterPro" id="IPR001909">
    <property type="entry name" value="KRAB"/>
</dbReference>
<feature type="domain" description="KRAB" evidence="12">
    <location>
        <begin position="222"/>
        <end position="293"/>
    </location>
</feature>
<comment type="similarity">
    <text evidence="3">Belongs to the krueppel C2H2-type zinc-finger protein family.</text>
</comment>
<dbReference type="FunFam" id="3.30.160.60:FF:002343">
    <property type="entry name" value="Zinc finger protein 33A"/>
    <property type="match status" value="1"/>
</dbReference>
<dbReference type="FunFam" id="3.30.160.60:FF:000557">
    <property type="entry name" value="zinc finger and SCAN domain-containing protein 29"/>
    <property type="match status" value="2"/>
</dbReference>
<dbReference type="InterPro" id="IPR036051">
    <property type="entry name" value="KRAB_dom_sf"/>
</dbReference>
<evidence type="ECO:0000259" key="13">
    <source>
        <dbReference type="PROSITE" id="PS50994"/>
    </source>
</evidence>
<evidence type="ECO:0000256" key="10">
    <source>
        <dbReference type="SAM" id="MobiDB-lite"/>
    </source>
</evidence>
<dbReference type="InParanoid" id="A0A7F8KDS9"/>
<keyword evidence="5" id="KW-0677">Repeat</keyword>
<protein>
    <submittedName>
        <fullName evidence="15">Zinc finger protein 705A-like</fullName>
    </submittedName>
</protein>
<accession>A0A7F8KDS9</accession>
<dbReference type="Proteomes" id="UP000248483">
    <property type="component" value="Unplaced"/>
</dbReference>
<dbReference type="Pfam" id="PF00429">
    <property type="entry name" value="TLV_coat"/>
    <property type="match status" value="1"/>
</dbReference>
<dbReference type="Pfam" id="PF00096">
    <property type="entry name" value="zf-C2H2"/>
    <property type="match status" value="7"/>
</dbReference>
<keyword evidence="14" id="KW-1185">Reference proteome</keyword>
<dbReference type="PANTHER" id="PTHR24381">
    <property type="entry name" value="ZINC FINGER PROTEIN"/>
    <property type="match status" value="1"/>
</dbReference>
<feature type="domain" description="C2H2-type" evidence="11">
    <location>
        <begin position="413"/>
        <end position="440"/>
    </location>
</feature>
<dbReference type="PANTHER" id="PTHR24381:SF30">
    <property type="entry name" value="ZINC FINGER PROTEIN 596"/>
    <property type="match status" value="1"/>
</dbReference>
<gene>
    <name evidence="15" type="primary">LOC111173595</name>
</gene>
<feature type="domain" description="C2H2-type" evidence="11">
    <location>
        <begin position="385"/>
        <end position="412"/>
    </location>
</feature>
<dbReference type="SUPFAM" id="SSF53098">
    <property type="entry name" value="Ribonuclease H-like"/>
    <property type="match status" value="1"/>
</dbReference>
<dbReference type="GO" id="GO:0005634">
    <property type="term" value="C:nucleus"/>
    <property type="evidence" value="ECO:0007669"/>
    <property type="project" value="UniProtKB-SubCell"/>
</dbReference>
<feature type="domain" description="C2H2-type" evidence="11">
    <location>
        <begin position="469"/>
        <end position="496"/>
    </location>
</feature>
<organism evidence="14 15">
    <name type="scientific">Delphinapterus leucas</name>
    <name type="common">Beluga whale</name>
    <dbReference type="NCBI Taxonomy" id="9749"/>
    <lineage>
        <taxon>Eukaryota</taxon>
        <taxon>Metazoa</taxon>
        <taxon>Chordata</taxon>
        <taxon>Craniata</taxon>
        <taxon>Vertebrata</taxon>
        <taxon>Euteleostomi</taxon>
        <taxon>Mammalia</taxon>
        <taxon>Eutheria</taxon>
        <taxon>Laurasiatheria</taxon>
        <taxon>Artiodactyla</taxon>
        <taxon>Whippomorpha</taxon>
        <taxon>Cetacea</taxon>
        <taxon>Odontoceti</taxon>
        <taxon>Monodontidae</taxon>
        <taxon>Delphinapterus</taxon>
    </lineage>
</organism>
<dbReference type="SUPFAM" id="SSF109640">
    <property type="entry name" value="KRAB domain (Kruppel-associated box)"/>
    <property type="match status" value="1"/>
</dbReference>
<keyword evidence="7" id="KW-0862">Zinc</keyword>
<dbReference type="FunFam" id="3.30.160.60:FF:000537">
    <property type="entry name" value="Zinc finger with KRAB and SCAN domains 7"/>
    <property type="match status" value="1"/>
</dbReference>
<evidence type="ECO:0000256" key="6">
    <source>
        <dbReference type="ARBA" id="ARBA00022771"/>
    </source>
</evidence>
<dbReference type="RefSeq" id="XP_030618378.1">
    <property type="nucleotide sequence ID" value="XM_030762518.1"/>
</dbReference>
<dbReference type="GO" id="GO:0000977">
    <property type="term" value="F:RNA polymerase II transcription regulatory region sequence-specific DNA binding"/>
    <property type="evidence" value="ECO:0007669"/>
    <property type="project" value="TreeGrafter"/>
</dbReference>
<dbReference type="SMART" id="SM00355">
    <property type="entry name" value="ZnF_C2H2"/>
    <property type="match status" value="7"/>
</dbReference>
<dbReference type="SUPFAM" id="SSF57667">
    <property type="entry name" value="beta-beta-alpha zinc fingers"/>
    <property type="match status" value="4"/>
</dbReference>
<reference evidence="15" key="1">
    <citation type="submission" date="2025-08" db="UniProtKB">
        <authorList>
            <consortium name="RefSeq"/>
        </authorList>
    </citation>
    <scope>IDENTIFICATION</scope>
    <source>
        <tissue evidence="15">Blood</tissue>
    </source>
</reference>
<evidence type="ECO:0000256" key="3">
    <source>
        <dbReference type="ARBA" id="ARBA00006991"/>
    </source>
</evidence>
<dbReference type="GO" id="GO:0000981">
    <property type="term" value="F:DNA-binding transcription factor activity, RNA polymerase II-specific"/>
    <property type="evidence" value="ECO:0007669"/>
    <property type="project" value="TreeGrafter"/>
</dbReference>
<dbReference type="Gene3D" id="1.10.287.210">
    <property type="match status" value="1"/>
</dbReference>
<dbReference type="InterPro" id="IPR036397">
    <property type="entry name" value="RNaseH_sf"/>
</dbReference>
<evidence type="ECO:0000256" key="2">
    <source>
        <dbReference type="ARBA" id="ARBA00004123"/>
    </source>
</evidence>
<dbReference type="Pfam" id="PF00665">
    <property type="entry name" value="rve"/>
    <property type="match status" value="1"/>
</dbReference>
<name>A0A7F8KDS9_DELLE</name>
<dbReference type="InterPro" id="IPR012337">
    <property type="entry name" value="RNaseH-like_sf"/>
</dbReference>
<evidence type="ECO:0000256" key="9">
    <source>
        <dbReference type="PROSITE-ProRule" id="PRU00042"/>
    </source>
</evidence>
<dbReference type="SUPFAM" id="SSF58069">
    <property type="entry name" value="Virus ectodomain"/>
    <property type="match status" value="1"/>
</dbReference>
<feature type="domain" description="Integrase catalytic" evidence="13">
    <location>
        <begin position="44"/>
        <end position="156"/>
    </location>
</feature>
<dbReference type="GO" id="GO:0008270">
    <property type="term" value="F:zinc ion binding"/>
    <property type="evidence" value="ECO:0007669"/>
    <property type="project" value="UniProtKB-KW"/>
</dbReference>
<dbReference type="InterPro" id="IPR001584">
    <property type="entry name" value="Integrase_cat-core"/>
</dbReference>
<dbReference type="PROSITE" id="PS50994">
    <property type="entry name" value="INTEGRASE"/>
    <property type="match status" value="1"/>
</dbReference>
<dbReference type="Gene3D" id="3.30.160.60">
    <property type="entry name" value="Classic Zinc Finger"/>
    <property type="match status" value="7"/>
</dbReference>
<evidence type="ECO:0000259" key="11">
    <source>
        <dbReference type="PROSITE" id="PS50157"/>
    </source>
</evidence>
<evidence type="ECO:0000256" key="5">
    <source>
        <dbReference type="ARBA" id="ARBA00022737"/>
    </source>
</evidence>
<keyword evidence="6 9" id="KW-0863">Zinc-finger</keyword>
<keyword evidence="4" id="KW-0479">Metal-binding</keyword>
<dbReference type="FunFam" id="3.30.160.60:FF:001442">
    <property type="entry name" value="zinc finger protein 696"/>
    <property type="match status" value="1"/>
</dbReference>
<comment type="subcellular location">
    <subcellularLocation>
        <location evidence="2">Nucleus</location>
    </subcellularLocation>
</comment>
<dbReference type="FunFam" id="3.30.160.60:FF:000005">
    <property type="entry name" value="Zinc finger protein 14 homolog"/>
    <property type="match status" value="1"/>
</dbReference>
<dbReference type="Pfam" id="PF01352">
    <property type="entry name" value="KRAB"/>
    <property type="match status" value="1"/>
</dbReference>
<dbReference type="CDD" id="cd07765">
    <property type="entry name" value="KRAB_A-box"/>
    <property type="match status" value="1"/>
</dbReference>
<dbReference type="KEGG" id="dle:111173595"/>
<feature type="domain" description="C2H2-type" evidence="11">
    <location>
        <begin position="441"/>
        <end position="468"/>
    </location>
</feature>
<dbReference type="FunFam" id="3.30.160.60:FF:001498">
    <property type="entry name" value="Zinc finger protein 404"/>
    <property type="match status" value="1"/>
</dbReference>
<evidence type="ECO:0000259" key="12">
    <source>
        <dbReference type="PROSITE" id="PS50805"/>
    </source>
</evidence>
<dbReference type="PROSITE" id="PS50157">
    <property type="entry name" value="ZINC_FINGER_C2H2_2"/>
    <property type="match status" value="7"/>
</dbReference>
<dbReference type="PROSITE" id="PS00028">
    <property type="entry name" value="ZINC_FINGER_C2H2_1"/>
    <property type="match status" value="7"/>
</dbReference>
<evidence type="ECO:0000256" key="4">
    <source>
        <dbReference type="ARBA" id="ARBA00022723"/>
    </source>
</evidence>
<comment type="function">
    <text evidence="1">May be involved in transcriptional regulation.</text>
</comment>
<evidence type="ECO:0000256" key="1">
    <source>
        <dbReference type="ARBA" id="ARBA00003767"/>
    </source>
</evidence>
<dbReference type="InterPro" id="IPR018154">
    <property type="entry name" value="TLV/ENV_coat_polyprotein"/>
</dbReference>
<evidence type="ECO:0000256" key="8">
    <source>
        <dbReference type="ARBA" id="ARBA00023242"/>
    </source>
</evidence>
<evidence type="ECO:0000313" key="14">
    <source>
        <dbReference type="Proteomes" id="UP000248483"/>
    </source>
</evidence>
<feature type="domain" description="C2H2-type" evidence="11">
    <location>
        <begin position="497"/>
        <end position="524"/>
    </location>
</feature>
<feature type="compositionally biased region" description="Basic residues" evidence="10">
    <location>
        <begin position="352"/>
        <end position="363"/>
    </location>
</feature>
<feature type="domain" description="C2H2-type" evidence="11">
    <location>
        <begin position="553"/>
        <end position="581"/>
    </location>
</feature>
<dbReference type="GO" id="GO:0015074">
    <property type="term" value="P:DNA integration"/>
    <property type="evidence" value="ECO:0007669"/>
    <property type="project" value="InterPro"/>
</dbReference>
<evidence type="ECO:0000313" key="15">
    <source>
        <dbReference type="RefSeq" id="XP_030618378.1"/>
    </source>
</evidence>
<proteinExistence type="inferred from homology"/>
<evidence type="ECO:0000256" key="7">
    <source>
        <dbReference type="ARBA" id="ARBA00022833"/>
    </source>
</evidence>
<dbReference type="PROSITE" id="PS50805">
    <property type="entry name" value="KRAB"/>
    <property type="match status" value="1"/>
</dbReference>
<dbReference type="InterPro" id="IPR036236">
    <property type="entry name" value="Znf_C2H2_sf"/>
</dbReference>
<dbReference type="Gene3D" id="3.30.420.10">
    <property type="entry name" value="Ribonuclease H-like superfamily/Ribonuclease H"/>
    <property type="match status" value="1"/>
</dbReference>
<dbReference type="Gene3D" id="6.10.140.140">
    <property type="match status" value="1"/>
</dbReference>
<dbReference type="GeneID" id="111173595"/>